<dbReference type="PANTHER" id="PTHR43591">
    <property type="entry name" value="METHYLTRANSFERASE"/>
    <property type="match status" value="1"/>
</dbReference>
<dbReference type="Proteomes" id="UP000019482">
    <property type="component" value="Unassembled WGS sequence"/>
</dbReference>
<dbReference type="InterPro" id="IPR023576">
    <property type="entry name" value="UbiE/COQ5_MeTrFase_CS"/>
</dbReference>
<dbReference type="GO" id="GO:0032259">
    <property type="term" value="P:methylation"/>
    <property type="evidence" value="ECO:0007669"/>
    <property type="project" value="UniProtKB-KW"/>
</dbReference>
<organism evidence="5 6">
    <name type="scientific">Clostridium tyrobutyricum DIVETGP</name>
    <dbReference type="NCBI Taxonomy" id="1408889"/>
    <lineage>
        <taxon>Bacteria</taxon>
        <taxon>Bacillati</taxon>
        <taxon>Bacillota</taxon>
        <taxon>Clostridia</taxon>
        <taxon>Eubacteriales</taxon>
        <taxon>Clostridiaceae</taxon>
        <taxon>Clostridium</taxon>
    </lineage>
</organism>
<name>W6NLW6_CLOTY</name>
<dbReference type="PANTHER" id="PTHR43591:SF24">
    <property type="entry name" value="2-METHOXY-6-POLYPRENYL-1,4-BENZOQUINOL METHYLASE, MITOCHONDRIAL"/>
    <property type="match status" value="1"/>
</dbReference>
<protein>
    <submittedName>
        <fullName evidence="5">SAM-dependent methyltransferase YafE (UbiE paralog)</fullName>
    </submittedName>
</protein>
<keyword evidence="6" id="KW-1185">Reference proteome</keyword>
<comment type="caution">
    <text evidence="5">The sequence shown here is derived from an EMBL/GenBank/DDBJ whole genome shotgun (WGS) entry which is preliminary data.</text>
</comment>
<dbReference type="SUPFAM" id="SSF53335">
    <property type="entry name" value="S-adenosyl-L-methionine-dependent methyltransferases"/>
    <property type="match status" value="1"/>
</dbReference>
<dbReference type="AlphaFoldDB" id="W6NLW6"/>
<evidence type="ECO:0000259" key="4">
    <source>
        <dbReference type="Pfam" id="PF13847"/>
    </source>
</evidence>
<keyword evidence="3" id="KW-0949">S-adenosyl-L-methionine</keyword>
<evidence type="ECO:0000313" key="6">
    <source>
        <dbReference type="Proteomes" id="UP000019482"/>
    </source>
</evidence>
<evidence type="ECO:0000256" key="2">
    <source>
        <dbReference type="ARBA" id="ARBA00022679"/>
    </source>
</evidence>
<dbReference type="OrthoDB" id="9804312at2"/>
<dbReference type="CDD" id="cd02440">
    <property type="entry name" value="AdoMet_MTases"/>
    <property type="match status" value="1"/>
</dbReference>
<evidence type="ECO:0000256" key="3">
    <source>
        <dbReference type="ARBA" id="ARBA00022691"/>
    </source>
</evidence>
<accession>W6NLW6</accession>
<gene>
    <name evidence="5" type="ORF">CTDIVETGP_2862</name>
</gene>
<evidence type="ECO:0000256" key="1">
    <source>
        <dbReference type="ARBA" id="ARBA00022603"/>
    </source>
</evidence>
<dbReference type="RefSeq" id="WP_017894509.1">
    <property type="nucleotide sequence ID" value="NZ_CBXI010000044.1"/>
</dbReference>
<proteinExistence type="predicted"/>
<dbReference type="EMBL" id="CBXI010000044">
    <property type="protein sequence ID" value="CDL92792.1"/>
    <property type="molecule type" value="Genomic_DNA"/>
</dbReference>
<dbReference type="Pfam" id="PF13847">
    <property type="entry name" value="Methyltransf_31"/>
    <property type="match status" value="1"/>
</dbReference>
<reference evidence="5 6" key="1">
    <citation type="journal article" date="2015" name="Genome Announc.">
        <title>Draft Genome Sequence of Clostridium tyrobutyricum Strain DIVETGP, Isolated from Cow's Milk for Grana Padano Production.</title>
        <authorList>
            <person name="Soggiu A."/>
            <person name="Piras C."/>
            <person name="Gaiarsa S."/>
            <person name="Sassera D."/>
            <person name="Roncada P."/>
            <person name="Bendixen E."/>
            <person name="Brasca M."/>
            <person name="Bonizzi L."/>
        </authorList>
    </citation>
    <scope>NUCLEOTIDE SEQUENCE [LARGE SCALE GENOMIC DNA]</scope>
    <source>
        <strain evidence="5 6">DIVETGP</strain>
    </source>
</reference>
<dbReference type="GO" id="GO:0008168">
    <property type="term" value="F:methyltransferase activity"/>
    <property type="evidence" value="ECO:0007669"/>
    <property type="project" value="UniProtKB-KW"/>
</dbReference>
<dbReference type="PROSITE" id="PS01184">
    <property type="entry name" value="UBIE_2"/>
    <property type="match status" value="1"/>
</dbReference>
<dbReference type="InterPro" id="IPR029063">
    <property type="entry name" value="SAM-dependent_MTases_sf"/>
</dbReference>
<keyword evidence="1 5" id="KW-0489">Methyltransferase</keyword>
<dbReference type="Gene3D" id="3.40.50.150">
    <property type="entry name" value="Vaccinia Virus protein VP39"/>
    <property type="match status" value="1"/>
</dbReference>
<keyword evidence="2 5" id="KW-0808">Transferase</keyword>
<evidence type="ECO:0000313" key="5">
    <source>
        <dbReference type="EMBL" id="CDL92792.1"/>
    </source>
</evidence>
<sequence length="251" mass="29073">MENQNKIQQNFGKNASNYRYSSVHNDPVDLDRMVKLLNPQLEDKVLDVATGAGHTAIKIAGYTKKVVAIDITREMLSQAKKQSDEKGIDNIEFCIEDVHNMKFADNTFDIVASRLAAHHFSNIKNALKEMCRVLKPGGKLYILDCSVVDGDESEKMYNKIEFLRDSSHVYSYSSRLWNEMLKELPLKVQKTNFYKLRYELPMWFDRMGATSKNRDEIFKILNNLSGKTKKEYSFSNDYITTYRIEILAKKI</sequence>
<feature type="domain" description="Methyltransferase" evidence="4">
    <location>
        <begin position="43"/>
        <end position="163"/>
    </location>
</feature>
<dbReference type="InterPro" id="IPR025714">
    <property type="entry name" value="Methyltranfer_dom"/>
</dbReference>